<evidence type="ECO:0000313" key="5">
    <source>
        <dbReference type="EMBL" id="CAL1127061.1"/>
    </source>
</evidence>
<protein>
    <submittedName>
        <fullName evidence="6">Copia protein</fullName>
    </submittedName>
</protein>
<keyword evidence="1" id="KW-0862">Zinc</keyword>
<sequence length="758" mass="83276">MERASSEPPKEGGVASGNPFYSRKVQLACEVESLRPKGLPEHSPGSDFQPLSNDRAATGQCVGKGRGGQTSGRTTTCFLTPPSKPLGSDRETGVRRSEGRMPEEVEAKQTMGKLKTGDDAKFSDPESLQRALEIEVVSQLREQNARLMEELETYRQLKHTPKSGDGSSQSWVEIRDVQSGDGIDGQGCKTPRNTVNVGNSVRYTPNGTQVPTGTPPTDERPEPPAHVSVPPVPPFPTGGSSLHPNLGSVNMSPGVRGMFQQIWDGLTLTGLKRSAERFLVMYAIKVGLAVLAVCNIKIAKVTCLAEVVMYVHKLGLWARRLFIKVYAKMVYATTIELWARCNFIQVYATTIGLWARCNFIQVYAMTIGHLGITDKNARCWNCGSKAHRKQDCPVKGGGSRPKDETKVNEMSNATTSTTSTTASPGELKSGNPGSEGDDIAKSLGDGGTGGEQAVKNEKTAELLHEATQLLKTLRIPPKLNVMRISELDRGRQDLVLVDSGATHALRPARDDGEWGNGQPTTVMLAEGSTNRFRLKPGTRILLSDPGAAQAWIVPMGGLADLDFTMQWSGNQCQLRDDEGREIEVLVQHGCPMISLADGQRVLEWLELFQVHQQRKMAMVKTFIKNPEDLNPLKLGLELAMTVKLQQLFPGVPEEIMMKLVPRLEAVKSEMFGSMLPWNRHKRRRLQKAKHVVLHVFSGDNPQYWERQLSTANTEVLCVDLQGGCHANLLDKHVYGFLLTIAANCELYLVALRVVQCQL</sequence>
<dbReference type="PROSITE" id="PS50158">
    <property type="entry name" value="ZF_CCHC"/>
    <property type="match status" value="1"/>
</dbReference>
<feature type="compositionally biased region" description="Basic and acidic residues" evidence="2">
    <location>
        <begin position="87"/>
        <end position="107"/>
    </location>
</feature>
<comment type="caution">
    <text evidence="4">The sequence shown here is derived from an EMBL/GenBank/DDBJ whole genome shotgun (WGS) entry which is preliminary data.</text>
</comment>
<feature type="compositionally biased region" description="Basic and acidic residues" evidence="2">
    <location>
        <begin position="1"/>
        <end position="10"/>
    </location>
</feature>
<evidence type="ECO:0000313" key="4">
    <source>
        <dbReference type="EMBL" id="CAI3973686.1"/>
    </source>
</evidence>
<keyword evidence="1" id="KW-0863">Zinc-finger</keyword>
<organism evidence="4">
    <name type="scientific">Cladocopium goreaui</name>
    <dbReference type="NCBI Taxonomy" id="2562237"/>
    <lineage>
        <taxon>Eukaryota</taxon>
        <taxon>Sar</taxon>
        <taxon>Alveolata</taxon>
        <taxon>Dinophyceae</taxon>
        <taxon>Suessiales</taxon>
        <taxon>Symbiodiniaceae</taxon>
        <taxon>Cladocopium</taxon>
    </lineage>
</organism>
<feature type="region of interest" description="Disordered" evidence="2">
    <location>
        <begin position="1"/>
        <end position="125"/>
    </location>
</feature>
<evidence type="ECO:0000313" key="6">
    <source>
        <dbReference type="EMBL" id="CAL4760998.1"/>
    </source>
</evidence>
<reference evidence="5" key="2">
    <citation type="submission" date="2024-04" db="EMBL/GenBank/DDBJ databases">
        <authorList>
            <person name="Chen Y."/>
            <person name="Shah S."/>
            <person name="Dougan E. K."/>
            <person name="Thang M."/>
            <person name="Chan C."/>
        </authorList>
    </citation>
    <scope>NUCLEOTIDE SEQUENCE [LARGE SCALE GENOMIC DNA]</scope>
</reference>
<feature type="compositionally biased region" description="Polar residues" evidence="2">
    <location>
        <begin position="191"/>
        <end position="212"/>
    </location>
</feature>
<dbReference type="EMBL" id="CAMXCT030000092">
    <property type="protein sequence ID" value="CAL4760998.1"/>
    <property type="molecule type" value="Genomic_DNA"/>
</dbReference>
<name>A0A9P1FF22_9DINO</name>
<feature type="region of interest" description="Disordered" evidence="2">
    <location>
        <begin position="387"/>
        <end position="452"/>
    </location>
</feature>
<evidence type="ECO:0000256" key="2">
    <source>
        <dbReference type="SAM" id="MobiDB-lite"/>
    </source>
</evidence>
<evidence type="ECO:0000313" key="7">
    <source>
        <dbReference type="Proteomes" id="UP001152797"/>
    </source>
</evidence>
<proteinExistence type="predicted"/>
<reference evidence="4" key="1">
    <citation type="submission" date="2022-10" db="EMBL/GenBank/DDBJ databases">
        <authorList>
            <person name="Chen Y."/>
            <person name="Dougan E. K."/>
            <person name="Chan C."/>
            <person name="Rhodes N."/>
            <person name="Thang M."/>
        </authorList>
    </citation>
    <scope>NUCLEOTIDE SEQUENCE</scope>
</reference>
<gene>
    <name evidence="4" type="ORF">C1SCF055_LOCUS2165</name>
</gene>
<keyword evidence="7" id="KW-1185">Reference proteome</keyword>
<keyword evidence="1" id="KW-0479">Metal-binding</keyword>
<feature type="compositionally biased region" description="Basic and acidic residues" evidence="2">
    <location>
        <begin position="115"/>
        <end position="124"/>
    </location>
</feature>
<feature type="compositionally biased region" description="Low complexity" evidence="2">
    <location>
        <begin position="413"/>
        <end position="423"/>
    </location>
</feature>
<dbReference type="GO" id="GO:0003676">
    <property type="term" value="F:nucleic acid binding"/>
    <property type="evidence" value="ECO:0007669"/>
    <property type="project" value="InterPro"/>
</dbReference>
<evidence type="ECO:0000259" key="3">
    <source>
        <dbReference type="PROSITE" id="PS50158"/>
    </source>
</evidence>
<feature type="domain" description="CCHC-type" evidence="3">
    <location>
        <begin position="378"/>
        <end position="393"/>
    </location>
</feature>
<dbReference type="GO" id="GO:0008270">
    <property type="term" value="F:zinc ion binding"/>
    <property type="evidence" value="ECO:0007669"/>
    <property type="project" value="UniProtKB-KW"/>
</dbReference>
<accession>A0A9P1FF22</accession>
<dbReference type="InterPro" id="IPR001878">
    <property type="entry name" value="Znf_CCHC"/>
</dbReference>
<evidence type="ECO:0000256" key="1">
    <source>
        <dbReference type="PROSITE-ProRule" id="PRU00047"/>
    </source>
</evidence>
<feature type="region of interest" description="Disordered" evidence="2">
    <location>
        <begin position="179"/>
        <end position="226"/>
    </location>
</feature>
<dbReference type="EMBL" id="CAMXCT020000092">
    <property type="protein sequence ID" value="CAL1127061.1"/>
    <property type="molecule type" value="Genomic_DNA"/>
</dbReference>
<dbReference type="Proteomes" id="UP001152797">
    <property type="component" value="Unassembled WGS sequence"/>
</dbReference>
<dbReference type="OrthoDB" id="447439at2759"/>
<dbReference type="AlphaFoldDB" id="A0A9P1FF22"/>
<dbReference type="EMBL" id="CAMXCT010000092">
    <property type="protein sequence ID" value="CAI3973686.1"/>
    <property type="molecule type" value="Genomic_DNA"/>
</dbReference>